<feature type="domain" description="Diphthamide synthase" evidence="1">
    <location>
        <begin position="6"/>
        <end position="213"/>
    </location>
</feature>
<dbReference type="InterPro" id="IPR002761">
    <property type="entry name" value="Diphthami_syn_dom"/>
</dbReference>
<dbReference type="Proteomes" id="UP000028702">
    <property type="component" value="Unassembled WGS sequence"/>
</dbReference>
<dbReference type="EMBL" id="BBIO01000002">
    <property type="protein sequence ID" value="GAK44006.1"/>
    <property type="molecule type" value="Genomic_DNA"/>
</dbReference>
<evidence type="ECO:0000313" key="3">
    <source>
        <dbReference type="Proteomes" id="UP000028702"/>
    </source>
</evidence>
<evidence type="ECO:0000313" key="2">
    <source>
        <dbReference type="EMBL" id="GAK44006.1"/>
    </source>
</evidence>
<dbReference type="STRING" id="1333998.M2A_0505"/>
<dbReference type="RefSeq" id="WP_045442590.1">
    <property type="nucleotide sequence ID" value="NZ_BBIO01000002.1"/>
</dbReference>
<dbReference type="Pfam" id="PF01902">
    <property type="entry name" value="Diphthami_syn_2"/>
    <property type="match status" value="1"/>
</dbReference>
<reference evidence="2 3" key="1">
    <citation type="submission" date="2014-07" db="EMBL/GenBank/DDBJ databases">
        <title>Tepidicaulis marinum gen. nov., sp. nov., a novel marine bacterium denitrifying nitrate to nitrous oxide strictly under microaerobic conditions.</title>
        <authorList>
            <person name="Takeuchi M."/>
            <person name="Yamagishi T."/>
            <person name="Kamagata Y."/>
            <person name="Oshima K."/>
            <person name="Hattori M."/>
            <person name="Katayama T."/>
            <person name="Hanada S."/>
            <person name="Tamaki H."/>
            <person name="Marumo K."/>
            <person name="Maeda H."/>
            <person name="Nedachi M."/>
            <person name="Iwasaki W."/>
            <person name="Suwa Y."/>
            <person name="Sakata S."/>
        </authorList>
    </citation>
    <scope>NUCLEOTIDE SEQUENCE [LARGE SCALE GENOMIC DNA]</scope>
    <source>
        <strain evidence="2 3">MA2</strain>
    </source>
</reference>
<dbReference type="SUPFAM" id="SSF52402">
    <property type="entry name" value="Adenine nucleotide alpha hydrolases-like"/>
    <property type="match status" value="1"/>
</dbReference>
<proteinExistence type="predicted"/>
<dbReference type="CDD" id="cd01994">
    <property type="entry name" value="AANH_PF0828-like"/>
    <property type="match status" value="1"/>
</dbReference>
<gene>
    <name evidence="2" type="ORF">M2A_0505</name>
</gene>
<evidence type="ECO:0000259" key="1">
    <source>
        <dbReference type="Pfam" id="PF01902"/>
    </source>
</evidence>
<keyword evidence="3" id="KW-1185">Reference proteome</keyword>
<dbReference type="Gene3D" id="3.90.1490.10">
    <property type="entry name" value="putative n-type atp pyrophosphatase, domain 2"/>
    <property type="match status" value="1"/>
</dbReference>
<dbReference type="AlphaFoldDB" id="A0A081B7I8"/>
<sequence length="223" mass="24188">MSKKPKAYVSWSSGKDAAWALHKARQAGEFDITGILTTVTGTFSRVSMHGVREELLDLQAAALGLPCHKVSIPWPCPNETYEARMEEAVSALKAQGVTHMIFGDLFLEDVRAYREEKLKGTGLTPVFPLWGEETAALAREMIDGGLEAHLVCVDPRQAPKEVAGRRFDAALLAGLPASVDPCGERGEFHTVVTAGPMFTKSIACQPGEVVEREGFIYADFLPG</sequence>
<protein>
    <recommendedName>
        <fullName evidence="1">Diphthamide synthase domain-containing protein</fullName>
    </recommendedName>
</protein>
<accession>A0A081B7I8</accession>
<dbReference type="eggNOG" id="COG2102">
    <property type="taxonomic scope" value="Bacteria"/>
</dbReference>
<organism evidence="2 3">
    <name type="scientific">Tepidicaulis marinus</name>
    <dbReference type="NCBI Taxonomy" id="1333998"/>
    <lineage>
        <taxon>Bacteria</taxon>
        <taxon>Pseudomonadati</taxon>
        <taxon>Pseudomonadota</taxon>
        <taxon>Alphaproteobacteria</taxon>
        <taxon>Hyphomicrobiales</taxon>
        <taxon>Parvibaculaceae</taxon>
        <taxon>Tepidicaulis</taxon>
    </lineage>
</organism>
<comment type="caution">
    <text evidence="2">The sequence shown here is derived from an EMBL/GenBank/DDBJ whole genome shotgun (WGS) entry which is preliminary data.</text>
</comment>
<dbReference type="Gene3D" id="3.40.50.620">
    <property type="entry name" value="HUPs"/>
    <property type="match status" value="1"/>
</dbReference>
<name>A0A081B7I8_9HYPH</name>
<dbReference type="InterPro" id="IPR014729">
    <property type="entry name" value="Rossmann-like_a/b/a_fold"/>
</dbReference>